<dbReference type="GO" id="GO:0071972">
    <property type="term" value="F:peptidoglycan L,D-transpeptidase activity"/>
    <property type="evidence" value="ECO:0007669"/>
    <property type="project" value="TreeGrafter"/>
</dbReference>
<name>A0A9X2J2A7_9SPHN</name>
<feature type="active site" description="Nucleophile" evidence="7">
    <location>
        <position position="138"/>
    </location>
</feature>
<gene>
    <name evidence="10" type="ORF">NDO55_07270</name>
</gene>
<keyword evidence="11" id="KW-1185">Reference proteome</keyword>
<evidence type="ECO:0000259" key="9">
    <source>
        <dbReference type="PROSITE" id="PS52029"/>
    </source>
</evidence>
<keyword evidence="5 7" id="KW-0573">Peptidoglycan synthesis</keyword>
<evidence type="ECO:0000256" key="4">
    <source>
        <dbReference type="ARBA" id="ARBA00022960"/>
    </source>
</evidence>
<comment type="pathway">
    <text evidence="1 7">Cell wall biogenesis; peptidoglycan biosynthesis.</text>
</comment>
<comment type="similarity">
    <text evidence="2">Belongs to the YkuD family.</text>
</comment>
<evidence type="ECO:0000313" key="11">
    <source>
        <dbReference type="Proteomes" id="UP001155128"/>
    </source>
</evidence>
<feature type="domain" description="L,D-TPase catalytic" evidence="9">
    <location>
        <begin position="53"/>
        <end position="162"/>
    </location>
</feature>
<keyword evidence="3" id="KW-0808">Transferase</keyword>
<dbReference type="GO" id="GO:0005576">
    <property type="term" value="C:extracellular region"/>
    <property type="evidence" value="ECO:0007669"/>
    <property type="project" value="TreeGrafter"/>
</dbReference>
<reference evidence="10" key="1">
    <citation type="submission" date="2022-06" db="EMBL/GenBank/DDBJ databases">
        <title>Sphingomicrobium sedimins sp. nov., a marine bacterium isolated from tidal flat.</title>
        <authorList>
            <person name="Kim C.-H."/>
            <person name="Yoo Y."/>
            <person name="Kim J.-J."/>
        </authorList>
    </citation>
    <scope>NUCLEOTIDE SEQUENCE</scope>
    <source>
        <strain evidence="10">GRR-S6-50</strain>
    </source>
</reference>
<dbReference type="PROSITE" id="PS52029">
    <property type="entry name" value="LD_TPASE"/>
    <property type="match status" value="1"/>
</dbReference>
<protein>
    <submittedName>
        <fullName evidence="10">L,D-transpeptidase family protein</fullName>
    </submittedName>
</protein>
<evidence type="ECO:0000256" key="2">
    <source>
        <dbReference type="ARBA" id="ARBA00005992"/>
    </source>
</evidence>
<dbReference type="CDD" id="cd16913">
    <property type="entry name" value="YkuD_like"/>
    <property type="match status" value="1"/>
</dbReference>
<evidence type="ECO:0000256" key="1">
    <source>
        <dbReference type="ARBA" id="ARBA00004752"/>
    </source>
</evidence>
<dbReference type="RefSeq" id="WP_252113829.1">
    <property type="nucleotide sequence ID" value="NZ_JAMSHT010000001.1"/>
</dbReference>
<evidence type="ECO:0000256" key="5">
    <source>
        <dbReference type="ARBA" id="ARBA00022984"/>
    </source>
</evidence>
<dbReference type="Proteomes" id="UP001155128">
    <property type="component" value="Unassembled WGS sequence"/>
</dbReference>
<dbReference type="GO" id="GO:0016740">
    <property type="term" value="F:transferase activity"/>
    <property type="evidence" value="ECO:0007669"/>
    <property type="project" value="UniProtKB-KW"/>
</dbReference>
<evidence type="ECO:0000256" key="6">
    <source>
        <dbReference type="ARBA" id="ARBA00023316"/>
    </source>
</evidence>
<dbReference type="AlphaFoldDB" id="A0A9X2J2A7"/>
<dbReference type="InterPro" id="IPR038063">
    <property type="entry name" value="Transpep_catalytic_dom"/>
</dbReference>
<dbReference type="GO" id="GO:0071555">
    <property type="term" value="P:cell wall organization"/>
    <property type="evidence" value="ECO:0007669"/>
    <property type="project" value="UniProtKB-UniRule"/>
</dbReference>
<accession>A0A9X2J2A7</accession>
<dbReference type="InterPro" id="IPR005490">
    <property type="entry name" value="LD_TPept_cat_dom"/>
</dbReference>
<evidence type="ECO:0000313" key="10">
    <source>
        <dbReference type="EMBL" id="MCM8557619.1"/>
    </source>
</evidence>
<keyword evidence="4 7" id="KW-0133">Cell shape</keyword>
<evidence type="ECO:0000256" key="7">
    <source>
        <dbReference type="PROSITE-ProRule" id="PRU01373"/>
    </source>
</evidence>
<organism evidence="10 11">
    <name type="scientific">Sphingomicrobium sediminis</name>
    <dbReference type="NCBI Taxonomy" id="2950949"/>
    <lineage>
        <taxon>Bacteria</taxon>
        <taxon>Pseudomonadati</taxon>
        <taxon>Pseudomonadota</taxon>
        <taxon>Alphaproteobacteria</taxon>
        <taxon>Sphingomonadales</taxon>
        <taxon>Sphingomonadaceae</taxon>
        <taxon>Sphingomicrobium</taxon>
    </lineage>
</organism>
<keyword evidence="8" id="KW-0732">Signal</keyword>
<proteinExistence type="inferred from homology"/>
<dbReference type="Gene3D" id="2.40.440.10">
    <property type="entry name" value="L,D-transpeptidase catalytic domain-like"/>
    <property type="match status" value="1"/>
</dbReference>
<dbReference type="EMBL" id="JAMSHT010000001">
    <property type="protein sequence ID" value="MCM8557619.1"/>
    <property type="molecule type" value="Genomic_DNA"/>
</dbReference>
<dbReference type="PANTHER" id="PTHR30582:SF2">
    <property type="entry name" value="L,D-TRANSPEPTIDASE YCIB-RELATED"/>
    <property type="match status" value="1"/>
</dbReference>
<comment type="caution">
    <text evidence="10">The sequence shown here is derived from an EMBL/GenBank/DDBJ whole genome shotgun (WGS) entry which is preliminary data.</text>
</comment>
<dbReference type="InterPro" id="IPR016915">
    <property type="entry name" value="UCP029342"/>
</dbReference>
<evidence type="ECO:0000256" key="8">
    <source>
        <dbReference type="SAM" id="SignalP"/>
    </source>
</evidence>
<dbReference type="GO" id="GO:0018104">
    <property type="term" value="P:peptidoglycan-protein cross-linking"/>
    <property type="evidence" value="ECO:0007669"/>
    <property type="project" value="TreeGrafter"/>
</dbReference>
<keyword evidence="6 7" id="KW-0961">Cell wall biogenesis/degradation</keyword>
<sequence>MRILIAAAALLISTPALAQGAKVTSPIELAQRADDLKPGEWVWAPEIAPEGPVVVYVDLTRQLADVYRNGLRIGVTTVSTGKPGHETPTGIFKILQKDRWHHSSTYNNAPMYFQQRLTWDGVALHAGGLPGYPESHGCVHLPYEFAEELFGTTTMGGTIIVQGRAGAPIKLRAAGVLSPATGQGEGEDYRPLGSADWRWTPEVAPEGPVSIVISSSDRRMVVMRNGKEIGRSIVDLGGQHSATKLATLIVDGTGQFHWSVIPLPGHEGDGGHALDATLLERMRLPEEFERRLKPVLSAGMHVLVTPAPIRAETTGVPITVAAAKQ</sequence>
<feature type="chain" id="PRO_5040752046" evidence="8">
    <location>
        <begin position="19"/>
        <end position="325"/>
    </location>
</feature>
<dbReference type="SUPFAM" id="SSF141523">
    <property type="entry name" value="L,D-transpeptidase catalytic domain-like"/>
    <property type="match status" value="1"/>
</dbReference>
<dbReference type="Pfam" id="PF03734">
    <property type="entry name" value="YkuD"/>
    <property type="match status" value="1"/>
</dbReference>
<feature type="signal peptide" evidence="8">
    <location>
        <begin position="1"/>
        <end position="18"/>
    </location>
</feature>
<dbReference type="PIRSF" id="PIRSF029342">
    <property type="entry name" value="UCP029342_ErfK/YbiS/YcfS/YnhG"/>
    <property type="match status" value="1"/>
</dbReference>
<dbReference type="InterPro" id="IPR050979">
    <property type="entry name" value="LD-transpeptidase"/>
</dbReference>
<dbReference type="NCBIfam" id="NF004785">
    <property type="entry name" value="PRK06132.1-2"/>
    <property type="match status" value="1"/>
</dbReference>
<feature type="active site" description="Proton donor/acceptor" evidence="7">
    <location>
        <position position="125"/>
    </location>
</feature>
<dbReference type="PANTHER" id="PTHR30582">
    <property type="entry name" value="L,D-TRANSPEPTIDASE"/>
    <property type="match status" value="1"/>
</dbReference>
<evidence type="ECO:0000256" key="3">
    <source>
        <dbReference type="ARBA" id="ARBA00022679"/>
    </source>
</evidence>
<dbReference type="GO" id="GO:0008360">
    <property type="term" value="P:regulation of cell shape"/>
    <property type="evidence" value="ECO:0007669"/>
    <property type="project" value="UniProtKB-UniRule"/>
</dbReference>